<organism evidence="7 8">
    <name type="scientific">Cymbomonas tetramitiformis</name>
    <dbReference type="NCBI Taxonomy" id="36881"/>
    <lineage>
        <taxon>Eukaryota</taxon>
        <taxon>Viridiplantae</taxon>
        <taxon>Chlorophyta</taxon>
        <taxon>Pyramimonadophyceae</taxon>
        <taxon>Pyramimonadales</taxon>
        <taxon>Pyramimonadaceae</taxon>
        <taxon>Cymbomonas</taxon>
    </lineage>
</organism>
<dbReference type="Pfam" id="PF10162">
    <property type="entry name" value="G8"/>
    <property type="match status" value="2"/>
</dbReference>
<dbReference type="PANTHER" id="PTHR46769">
    <property type="entry name" value="POLYCYSTIC KIDNEY AND HEPATIC DISEASE 1 (AUTOSOMAL RECESSIVE)-LIKE 1"/>
    <property type="match status" value="1"/>
</dbReference>
<gene>
    <name evidence="7" type="ORF">CYMTET_25659</name>
</gene>
<dbReference type="PROSITE" id="PS51484">
    <property type="entry name" value="G8"/>
    <property type="match status" value="2"/>
</dbReference>
<dbReference type="InterPro" id="IPR014756">
    <property type="entry name" value="Ig_E-set"/>
</dbReference>
<name>A0AAE0FTM8_9CHLO</name>
<sequence>MWRGDGCGSAYPPPRDDPNACGDDVEYHEGCGCCTIVLVPSAQAAEARVRTVELYVWATGDALGLAVTPKEPSLAFEDALCVAGNGSGVNATEGDSAVIRKCLQGADTSAPTASPSEYADESASPTSKRRHLLSTAPTLVPAAPRFAKTKVAPVNLQDVQSVDVDPFFEQASHRETAWWMNPDLPIPGEFLHTVQPSLPQVQVIVRKDNDTVLAICNVSTSNVSASGSGCGFNFTEPLADVSSILPTSGKVGDTVTVTGSGFSRADEDRLVAEIGGEECAVVGAVTDTRFTCVVGACPAGLQALRVRFLGHGYASSPVATQFTCSLAVESVEPRFGSLYGGVTLTLRGHGFAPSFLGSASANRIPVTAHATNTTLACVPRKYQNVFCGDSPDDSWNCPYQVVHGYEPVSITDKAYWLDFSNNTYIECELQATSELISGAPMHQLPTNRSGYPIEDPADTAGTGEGFGCSSLGRACGEVLPDRSAALAEADAALQAHPLLGSLADIRVEVYPPPDESDPLTFDQRAIQLLGLLKGESPGDDVDAVHGASLLGEVHLDGHFTFAANATPVVTAVEPATGYYWHTPFGMYMQPENVTTVLGTFSFCDTNNVLEQPAGRDAGVAFACMLLGPEAGWQEYDLSAQVHGLGHAMSLASFRYAVVVTDVTPQQASFGGGSLITVSGAGFTTGYTYMGSTFSGPEENYVLGLQDVGSAPTWAPEIISVKPHQMIVRLPQMTSPSVTTWHLQVVSQWASNLRNYTAECEQAVCQVTYSAAVTPTLRRIFPPAGSEGDTIRIYGLNLLNTSTVQLARAVTAETQTQARRFWAGACVSCALDPVVNCSLSGSPVRLTTTELAGAPHSLPSDLLAEGALDVVTCVLGAHTSPETQLYVHLQAAFSISGYAKPVLGDAAPKLPAAFGVPVVHSVGPSTLSGAGGRITITGTGFGDLGNATSGGGSLPEVFLGGLRPAHRAVSPDPSHVPDPRPVGYTLHWQTGCRESSSGSEGNFTVAVTGTQGRSANFSVMGGGVADACSWGSRSVELPDELGVPMAATVSWGSSSAGDAWGVDWVRLYAEDFGCVASRGASAADARATPSGCPTEAPFDTWCETEFEPHPNRTTCHNRTQYRTAAGRCPEGFHERRGAPLGGTNGIYSATAGNPEECRKLCELKHEWTGSFEFTNSTSACACNRGTDLHPGAGENHEGVLFCSAHRLYLFRGASPVTGEQFWAVSETAPAAATAGLDDCTLPTEAHLLGLPHPATEYSADDEGSEGRAQIYPWSVPLWLVVRSGEMAPLEPADQFSLRRAAECSASTSAALWEMAADPEYELRELPWRRTRAMCSFTGPSAAGAPLELGVPDLFGKQGYGGTEARLPRGSCSGGCLVRAHNATHIECELAPPSEPLIGHQALTVVAPGGAAVSVCGSSGGCAVQLLAPAAAPWTPALNLHDADELATGAALADVEIWAKEAATANRTVADVCGSHWPPLEVECIVSSSGALHSNIDGLESLWCGANGSVAAGTATAGIACNASELASGTDCVDLSTRYLCPVNATLELEWGAAAEARHLLDASVAGPAWPPTIHDVQPTTGHAGTQLTITGANFSDAGNFVALGGAKCELVSESRSQIVCQVTAHPAQAVPVMVSVPGFGHALSGRRSAPPLFTYAAVVESVEPAEGSWGGGITITIRGHGLGGATGYMAQVLQPPCVVESANGTHLLCIASPSPCELPGGRGSPHLGHAKASCGRRTGPRLVQVAVRAPDGAWSPASVPSNLTAFAFTDTLTPVLQNVTATPDLAGGHLLTLWMWNLGAKAAVVHSELTVLVGDAPCAVTAVDMLASAGHAAVNCTLGAAAIVAGAHEIAVAVNGRGRAVRDWPDEAQASWTVFEWPGRDLEGWERVSAPCAGQGSAAYPGTPNMLNGATDARLAAGAGYCAVTGRSEAACGGPVSPCCVNTFGAHAHCPEVLRSPSLVLDSSQPISWGGDITLAAEGAPVGDAGVWMSLRRAEAAEGEYLLSVTIEALTMSASVLADAVAGDSESQEYTLDFRHLGGGGYSTLLLDHLAVYTRPTPSTFCQSVSCPLEAPQLDVPLVVTAVSPAAGSYLGGQLVTLTGAGFSAAANGTRVLFRQERSEPWSVISDALACQDNAEAIRMFTHSNGMTLETCQVMCEEAADGCTAVDFYTESGFCGLYHEPCTAPAASHHGASSYRFDKFAAASAEVVRVNLTMAVVRTPQLLPFNVSNPATSSSVEVEVSVRRRSDEVLVEVSSGTCAGPEAAVRLTAPDGSPLPGSVDFAGVGSDGLLLVALHARTLRPHAFTPGGAHHQLFDTWDSDPSGPSDLTSALNQLTGDHLALVVSNRRYSRNVPSSLAQALRRCGVSGGTAALLDDGSATSAPGRPYDQLAVAGLCGAAEYDALAAGHEVLHAAPGGCWDAEAAVTVSVLGNALWAASVEVPAAYQYNGTLTPVVETLTPRMGSTAGGTQVEIKGHSFGATPVVTLDGAACASHVNDVGNTSDGGSLCDLDLVNCTGLQAGPTLVRCITGVPASSSAADQVQCTWLGCTYVEGADYSNSYGADSVPVATSALRVETPTGYAAVVESTANYTYIDRWSSRTTWGGGAPPGPGDSAMIPAGTTVLFDVEYAELQLLLVAGTLIFDDSADRNLTCGYIWLNQDTAAKGSAARLQVGTEEEPFQHKATITLTGNRYSDELPLIGAKVIGGYSYEQHGVIVDMHGAPRPPAFTFLNHTALPGADWLELQTAVEWEVGDLLALGPTDYELEEREELRILEVSPDKLSIRVEVCALRLTGGCGHWWSGGLLYKHFAESFEADGRGVDWYRAPIARLTRNVLVVGDNQTVGQQFGAQIQFTATDACNNFEVSDCVVMRLSNVEVALAGQGFFIGRYPIHFHRVGDVPASFVRNVSVHDTFNRAITIHGLRNYRIEHNVMFESRGHALFIEDGYEVNNTVRGNLGIVVRAVWSQLKVDETPAMFWTTNPDNKFQDNIACGSTHYGFWLRFLHKPDGLSESVGKSTCPIHTPMPYGHFNNNMAMTTGKYGMRMDPYYPTKGGATCDISENAVTHILNFKAAKTNLHGIYVMDLFVAEFANLQVVDPRGAGIEFDRVNGDLGGVTVHNSLFVDKSPNRHMFEESKGAVVVSGQDTGLSIINTSIVNHTFGLYGQSWPAVSRGGFQTYTEGLRMVNTKHHTGFGFTQFESPLAPGSNRVTVGTHEASITGYMEHVVWDMDGTLTGWQNMGYCSRERPCYALPYDPMHVADPSGRCDVLRVHNWSDPGSLDHPNGSIVEARVHEAARNGMRPGGLRCRGLVLRQVFVGPISFENGYNMRATMLYPDGSENAGLSGVSALTYDPWKMCGRAICSWDDGTVRDGHRQTTGGFNICINLIKAFNMLLEVGESYDIAEESPHGLWTDIYEKGIIALNMRKGDAIVLRFRLRTDYGPSAVARVNIGKAEFGKGFGMSRKGEWAGGVTGVGTPHGFTAPMDPDYRVATGRQLWGIPDMRWRLNTTQAGTLLEGRGVAHNPYIQVGSTWDASKQLVFGGSGGFTIEMWLLVHTDNSNAIIFQAGTYRTPSWFRLRLAGGLLRVHSGNGTASWCKSEQESGNFAQFCYVQVPSFKVNTMRWTHIAVTHDGGEPPSSGDLRMYIDGRVEMIGILDRQPRVPRSAIFGHSTGWVREISLDNVRIWDDKLDASTSELFNLKPKGVVMQRLAQGWHPASDSPGLILDYSFEDDFDVSHCRGPQAPMNPPAPATKVDLSGLSSANMSDCISTSSTNRIYARDASLNGLDGWMRAAGTEGYYGVRDELLLNSTSGNFSHGDFFFSKEENAIYVVLGLNTTMSYTMATCPDYGCPPPETEESFGVGARSFAWSVASGWSQPVENTDTGELMQGYTVWRKDDTDEPLPRDDAQLSAADIPPPVQGMGLGSQREIQSVNPVSPTPVAQDSIVIPEGWEVVLDVETPVLNRVDVYGTLRCPNSTEGSASAVLALSAHQLVIWGSGRFLCGTPEDPFEGLFTLTMHGNPNLLGEESFESNGNVKLHSKWIMAWGEFTLVGLRPQVTWTRLARSAFPGNTSVTVANPLVASAWLGNQGWEVVLTSSSFDGVTQSEVRTLQRVSGTELTLAEPLGYYHHGEVYAPGVNDTTWPAGVPTSVDMRAAVGLLTRNIIVRGGDLAAYDHDNNRTQDDLKTGAQLVCGSLLEEKVGWVMSMRGYLHRGLQSHLGRCHLEGVELKYTGADSLDCALPSVFTNGNDAPAPYPKGQTLEKCKPSVWSMWHVRGVTEQTVQRFPKLRNYRGRGSPLNILGCAFRHTFNAALYHFHIAHDAAHSDNWLTAVDNVMYDIPGRGIWDAGDSGVFITRTRPPAGVELHGEVTHNLIIGSHVLPLAHDPVDKQLKANKKLNGIPLFHVTFAKYSRHNYAVGQEHGPGHHMAPRVQQYGNLASGCLLGFHWDSKLHPGNGSRVGNVTAWKCQNYALLAEQNQGDLHVTGVMAADIAQAAVYTHTTAPQYSHLVSSSLLAGQVMPGPVGCEGRPTGGLMTGDVSGLKKDKPLGTGKPNHIVWMPENNGRTFYRDLVFAAFEGENACGMRSRAVVSNDWSEEHSPPANFASVTWRNTTTAGRMDFRRSQNGGSWNIRGPQSTKWWPGSMNGYCNRVPCIHKCQTYPCDAFQHNKLLDMDGTFTADAWADGGGGRDASSHVSLLAMQPIYERSGAKYFWPYYIVDACQAALGSEAVLACPWFVRDRADLKAVADDPTKMGVVRADRHRGGRCEEVESWNAYLCENMKHVTLHVRSTDARDLESDNTERTAAPFGVYDVEEGYLDLLSGMNSFKPRSFSNPLFRNRNRFWPILAANHTFQFHFTGKTPRSMDFFPVDFDNATSVRIQMFFTDDNRKEFWVEGQHVEPVLDQSLATLDSSTGTNYWYEPLGSLTFIITGGQRVSLKITKVTLLPATAFFGHATLRQP</sequence>
<dbReference type="GO" id="GO:0005886">
    <property type="term" value="C:plasma membrane"/>
    <property type="evidence" value="ECO:0007669"/>
    <property type="project" value="UniProtKB-SubCell"/>
</dbReference>
<comment type="subcellular location">
    <subcellularLocation>
        <location evidence="1">Cell membrane</location>
    </subcellularLocation>
</comment>
<keyword evidence="3" id="KW-0732">Signal</keyword>
<dbReference type="InterPro" id="IPR055401">
    <property type="entry name" value="CEMIP_beta-hel_dom"/>
</dbReference>
<dbReference type="CDD" id="cd00102">
    <property type="entry name" value="IPT"/>
    <property type="match status" value="4"/>
</dbReference>
<dbReference type="CDD" id="cd00603">
    <property type="entry name" value="IPT_PCSR"/>
    <property type="match status" value="1"/>
</dbReference>
<feature type="domain" description="G8" evidence="6">
    <location>
        <begin position="2598"/>
        <end position="2730"/>
    </location>
</feature>
<dbReference type="InterPro" id="IPR052387">
    <property type="entry name" value="Fibrocystin"/>
</dbReference>
<evidence type="ECO:0000256" key="2">
    <source>
        <dbReference type="ARBA" id="ARBA00022475"/>
    </source>
</evidence>
<keyword evidence="2" id="KW-1003">Cell membrane</keyword>
<dbReference type="EMBL" id="LGRX02013757">
    <property type="protein sequence ID" value="KAK3265674.1"/>
    <property type="molecule type" value="Genomic_DNA"/>
</dbReference>
<dbReference type="PANTHER" id="PTHR46769:SF2">
    <property type="entry name" value="FIBROCYSTIN-L ISOFORM 2 PRECURSOR-RELATED"/>
    <property type="match status" value="1"/>
</dbReference>
<dbReference type="Gene3D" id="2.60.120.200">
    <property type="match status" value="1"/>
</dbReference>
<dbReference type="InterPro" id="IPR011050">
    <property type="entry name" value="Pectin_lyase_fold/virulence"/>
</dbReference>
<keyword evidence="2" id="KW-0472">Membrane</keyword>
<evidence type="ECO:0000256" key="3">
    <source>
        <dbReference type="ARBA" id="ARBA00022729"/>
    </source>
</evidence>
<feature type="domain" description="G8" evidence="6">
    <location>
        <begin position="3924"/>
        <end position="4058"/>
    </location>
</feature>
<evidence type="ECO:0000256" key="1">
    <source>
        <dbReference type="ARBA" id="ARBA00004236"/>
    </source>
</evidence>
<evidence type="ECO:0000313" key="8">
    <source>
        <dbReference type="Proteomes" id="UP001190700"/>
    </source>
</evidence>
<evidence type="ECO:0000256" key="5">
    <source>
        <dbReference type="SAM" id="MobiDB-lite"/>
    </source>
</evidence>
<dbReference type="Proteomes" id="UP001190700">
    <property type="component" value="Unassembled WGS sequence"/>
</dbReference>
<dbReference type="InterPro" id="IPR019316">
    <property type="entry name" value="G8_domain"/>
</dbReference>
<evidence type="ECO:0000256" key="4">
    <source>
        <dbReference type="ARBA" id="ARBA00023180"/>
    </source>
</evidence>
<dbReference type="SUPFAM" id="SSF49899">
    <property type="entry name" value="Concanavalin A-like lectins/glucanases"/>
    <property type="match status" value="1"/>
</dbReference>
<reference evidence="7 8" key="1">
    <citation type="journal article" date="2015" name="Genome Biol. Evol.">
        <title>Comparative Genomics of a Bacterivorous Green Alga Reveals Evolutionary Causalities and Consequences of Phago-Mixotrophic Mode of Nutrition.</title>
        <authorList>
            <person name="Burns J.A."/>
            <person name="Paasch A."/>
            <person name="Narechania A."/>
            <person name="Kim E."/>
        </authorList>
    </citation>
    <scope>NUCLEOTIDE SEQUENCE [LARGE SCALE GENOMIC DNA]</scope>
    <source>
        <strain evidence="7 8">PLY_AMNH</strain>
    </source>
</reference>
<dbReference type="Gene3D" id="2.160.20.10">
    <property type="entry name" value="Single-stranded right-handed beta-helix, Pectin lyase-like"/>
    <property type="match status" value="1"/>
</dbReference>
<dbReference type="InterPro" id="IPR002909">
    <property type="entry name" value="IPT_dom"/>
</dbReference>
<dbReference type="SMART" id="SM00429">
    <property type="entry name" value="IPT"/>
    <property type="match status" value="3"/>
</dbReference>
<proteinExistence type="predicted"/>
<dbReference type="Pfam" id="PF24606">
    <property type="entry name" value="CEMIP_beta-hel"/>
    <property type="match status" value="1"/>
</dbReference>
<evidence type="ECO:0000259" key="6">
    <source>
        <dbReference type="PROSITE" id="PS51484"/>
    </source>
</evidence>
<comment type="caution">
    <text evidence="7">The sequence shown here is derived from an EMBL/GenBank/DDBJ whole genome shotgun (WGS) entry which is preliminary data.</text>
</comment>
<dbReference type="SUPFAM" id="SSF51126">
    <property type="entry name" value="Pectin lyase-like"/>
    <property type="match status" value="1"/>
</dbReference>
<dbReference type="Pfam" id="PF13385">
    <property type="entry name" value="Laminin_G_3"/>
    <property type="match status" value="1"/>
</dbReference>
<feature type="region of interest" description="Disordered" evidence="5">
    <location>
        <begin position="108"/>
        <end position="130"/>
    </location>
</feature>
<dbReference type="Pfam" id="PF01833">
    <property type="entry name" value="TIG"/>
    <property type="match status" value="5"/>
</dbReference>
<keyword evidence="8" id="KW-1185">Reference proteome</keyword>
<dbReference type="Gene3D" id="2.60.40.10">
    <property type="entry name" value="Immunoglobulins"/>
    <property type="match status" value="5"/>
</dbReference>
<keyword evidence="4" id="KW-0325">Glycoprotein</keyword>
<dbReference type="InterPro" id="IPR013783">
    <property type="entry name" value="Ig-like_fold"/>
</dbReference>
<evidence type="ECO:0000313" key="7">
    <source>
        <dbReference type="EMBL" id="KAK3265674.1"/>
    </source>
</evidence>
<accession>A0AAE0FTM8</accession>
<dbReference type="SMART" id="SM01225">
    <property type="entry name" value="G8"/>
    <property type="match status" value="2"/>
</dbReference>
<dbReference type="InterPro" id="IPR012334">
    <property type="entry name" value="Pectin_lyas_fold"/>
</dbReference>
<dbReference type="InterPro" id="IPR013320">
    <property type="entry name" value="ConA-like_dom_sf"/>
</dbReference>
<dbReference type="SUPFAM" id="SSF81296">
    <property type="entry name" value="E set domains"/>
    <property type="match status" value="3"/>
</dbReference>
<protein>
    <recommendedName>
        <fullName evidence="6">G8 domain-containing protein</fullName>
    </recommendedName>
</protein>